<feature type="transmembrane region" description="Helical" evidence="2">
    <location>
        <begin position="183"/>
        <end position="207"/>
    </location>
</feature>
<evidence type="ECO:0008006" key="5">
    <source>
        <dbReference type="Google" id="ProtNLM"/>
    </source>
</evidence>
<dbReference type="PANTHER" id="PTHR35179">
    <property type="entry name" value="PROTEIN CBG02620"/>
    <property type="match status" value="1"/>
</dbReference>
<dbReference type="EMBL" id="CAJSTJ010000129">
    <property type="protein sequence ID" value="CAG7559179.1"/>
    <property type="molecule type" value="Genomic_DNA"/>
</dbReference>
<feature type="transmembrane region" description="Helical" evidence="2">
    <location>
        <begin position="219"/>
        <end position="240"/>
    </location>
</feature>
<gene>
    <name evidence="3" type="ORF">FEQUK3_LOCUS4898</name>
</gene>
<feature type="transmembrane region" description="Helical" evidence="2">
    <location>
        <begin position="110"/>
        <end position="131"/>
    </location>
</feature>
<organism evidence="3 4">
    <name type="scientific">Fusarium equiseti</name>
    <name type="common">Fusarium scirpi</name>
    <dbReference type="NCBI Taxonomy" id="61235"/>
    <lineage>
        <taxon>Eukaryota</taxon>
        <taxon>Fungi</taxon>
        <taxon>Dikarya</taxon>
        <taxon>Ascomycota</taxon>
        <taxon>Pezizomycotina</taxon>
        <taxon>Sordariomycetes</taxon>
        <taxon>Hypocreomycetidae</taxon>
        <taxon>Hypocreales</taxon>
        <taxon>Nectriaceae</taxon>
        <taxon>Fusarium</taxon>
        <taxon>Fusarium incarnatum-equiseti species complex</taxon>
    </lineage>
</organism>
<sequence>MSDLWKGPTFTEVKAGSNDMNIASIAWGISLGVGMFTFVKGLRQTIDAWNRGKRFNHYVILLWLEWASSCFMSAVTWCYLRNYIPGGFPVFFVLSKLSMVLIGWEANSPVFLWCIQIQALIQIIVNRIAILMVDRRKAKWLKIWSFVIILCINISVFMIWIPARLEVNQTWMNINKVWDRIEKVIFLFVDAGLNLYFIHLVHSRLIANGLTKYTRLFKFNLGMIAVSMTMDILLIAMMSLPNDIVYVQFHPLAYLVKLHIEMNMADLIIKVVKASNGNGYDYSGSKSGSTQPKQKSGNKLGKGHIPSAMFIGGNLTFVQAGDDDIEMNNLEGGIQKTTRTEVEVVVKQRASDSDDRDGSDSGSARALRKNNVYTVPEPKRRRSSQIAILTAP</sequence>
<proteinExistence type="predicted"/>
<evidence type="ECO:0000256" key="1">
    <source>
        <dbReference type="SAM" id="MobiDB-lite"/>
    </source>
</evidence>
<reference evidence="3" key="1">
    <citation type="submission" date="2021-05" db="EMBL/GenBank/DDBJ databases">
        <authorList>
            <person name="Khan N."/>
        </authorList>
    </citation>
    <scope>NUCLEOTIDE SEQUENCE</scope>
</reference>
<protein>
    <recommendedName>
        <fullName evidence="5">Integral membrane protein</fullName>
    </recommendedName>
</protein>
<dbReference type="PANTHER" id="PTHR35179:SF1">
    <property type="entry name" value="INTEGRAL MEMBRANE PROTEIN"/>
    <property type="match status" value="1"/>
</dbReference>
<keyword evidence="2" id="KW-1133">Transmembrane helix</keyword>
<keyword evidence="2" id="KW-0812">Transmembrane</keyword>
<evidence type="ECO:0000313" key="4">
    <source>
        <dbReference type="Proteomes" id="UP000693738"/>
    </source>
</evidence>
<name>A0A8J2NIA3_FUSEQ</name>
<accession>A0A8J2NIA3</accession>
<evidence type="ECO:0000256" key="2">
    <source>
        <dbReference type="SAM" id="Phobius"/>
    </source>
</evidence>
<comment type="caution">
    <text evidence="3">The sequence shown here is derived from an EMBL/GenBank/DDBJ whole genome shotgun (WGS) entry which is preliminary data.</text>
</comment>
<feature type="region of interest" description="Disordered" evidence="1">
    <location>
        <begin position="347"/>
        <end position="392"/>
    </location>
</feature>
<keyword evidence="2" id="KW-0472">Membrane</keyword>
<evidence type="ECO:0000313" key="3">
    <source>
        <dbReference type="EMBL" id="CAG7559179.1"/>
    </source>
</evidence>
<feature type="transmembrane region" description="Helical" evidence="2">
    <location>
        <begin position="143"/>
        <end position="163"/>
    </location>
</feature>
<dbReference type="AlphaFoldDB" id="A0A8J2NIA3"/>
<dbReference type="Proteomes" id="UP000693738">
    <property type="component" value="Unassembled WGS sequence"/>
</dbReference>
<feature type="compositionally biased region" description="Basic and acidic residues" evidence="1">
    <location>
        <begin position="347"/>
        <end position="359"/>
    </location>
</feature>
<feature type="transmembrane region" description="Helical" evidence="2">
    <location>
        <begin position="20"/>
        <end position="39"/>
    </location>
</feature>
<feature type="transmembrane region" description="Helical" evidence="2">
    <location>
        <begin position="59"/>
        <end position="80"/>
    </location>
</feature>